<feature type="compositionally biased region" description="Polar residues" evidence="1">
    <location>
        <begin position="176"/>
        <end position="204"/>
    </location>
</feature>
<feature type="region of interest" description="Disordered" evidence="1">
    <location>
        <begin position="107"/>
        <end position="151"/>
    </location>
</feature>
<evidence type="ECO:0000256" key="1">
    <source>
        <dbReference type="SAM" id="MobiDB-lite"/>
    </source>
</evidence>
<feature type="compositionally biased region" description="Low complexity" evidence="1">
    <location>
        <begin position="163"/>
        <end position="174"/>
    </location>
</feature>
<organism evidence="2 3">
    <name type="scientific">Adineta ricciae</name>
    <name type="common">Rotifer</name>
    <dbReference type="NCBI Taxonomy" id="249248"/>
    <lineage>
        <taxon>Eukaryota</taxon>
        <taxon>Metazoa</taxon>
        <taxon>Spiralia</taxon>
        <taxon>Gnathifera</taxon>
        <taxon>Rotifera</taxon>
        <taxon>Eurotatoria</taxon>
        <taxon>Bdelloidea</taxon>
        <taxon>Adinetida</taxon>
        <taxon>Adinetidae</taxon>
        <taxon>Adineta</taxon>
    </lineage>
</organism>
<comment type="caution">
    <text evidence="2">The sequence shown here is derived from an EMBL/GenBank/DDBJ whole genome shotgun (WGS) entry which is preliminary data.</text>
</comment>
<gene>
    <name evidence="2" type="ORF">EDS130_LOCUS31540</name>
</gene>
<reference evidence="2" key="1">
    <citation type="submission" date="2021-02" db="EMBL/GenBank/DDBJ databases">
        <authorList>
            <person name="Nowell W R."/>
        </authorList>
    </citation>
    <scope>NUCLEOTIDE SEQUENCE</scope>
</reference>
<feature type="region of interest" description="Disordered" evidence="1">
    <location>
        <begin position="163"/>
        <end position="256"/>
    </location>
</feature>
<feature type="compositionally biased region" description="Polar residues" evidence="1">
    <location>
        <begin position="139"/>
        <end position="151"/>
    </location>
</feature>
<dbReference type="AlphaFoldDB" id="A0A815ESC0"/>
<name>A0A815ESC0_ADIRI</name>
<evidence type="ECO:0000313" key="3">
    <source>
        <dbReference type="Proteomes" id="UP000663852"/>
    </source>
</evidence>
<proteinExistence type="predicted"/>
<sequence>MYQLPHYSDALKQFPSAALTAYFASGGGNPGSGNPMAAASNHHSLAAAAAAAAAVVSHNNPFSIDNILGTRPRLPVHLSPYYASPSASTAQAAADFYYRCRRETLDKSQRTDGESIATGSSTPSANSSSSLSSVGHEPTANNDHSSSTSHNLVVGCSTTSISAANSTSSRSDLSPGISSAHSPTYAQQPLALTTSNTRLSNGSKNNHDDDDDDDDDGDDDDDDDHTFANPSSRKETFPINHIRQQQQSPAGPYVKF</sequence>
<dbReference type="EMBL" id="CAJNOJ010000232">
    <property type="protein sequence ID" value="CAF1318653.1"/>
    <property type="molecule type" value="Genomic_DNA"/>
</dbReference>
<feature type="compositionally biased region" description="Acidic residues" evidence="1">
    <location>
        <begin position="208"/>
        <end position="224"/>
    </location>
</feature>
<accession>A0A815ESC0</accession>
<protein>
    <submittedName>
        <fullName evidence="2">Uncharacterized protein</fullName>
    </submittedName>
</protein>
<dbReference type="Proteomes" id="UP000663852">
    <property type="component" value="Unassembled WGS sequence"/>
</dbReference>
<feature type="compositionally biased region" description="Low complexity" evidence="1">
    <location>
        <begin position="120"/>
        <end position="133"/>
    </location>
</feature>
<evidence type="ECO:0000313" key="2">
    <source>
        <dbReference type="EMBL" id="CAF1318653.1"/>
    </source>
</evidence>